<dbReference type="EMBL" id="GBXM01075623">
    <property type="protein sequence ID" value="JAH32954.1"/>
    <property type="molecule type" value="Transcribed_RNA"/>
</dbReference>
<dbReference type="AlphaFoldDB" id="A0A0E9RV16"/>
<protein>
    <submittedName>
        <fullName evidence="1">Uncharacterized protein</fullName>
    </submittedName>
</protein>
<proteinExistence type="predicted"/>
<reference evidence="1" key="2">
    <citation type="journal article" date="2015" name="Fish Shellfish Immunol.">
        <title>Early steps in the European eel (Anguilla anguilla)-Vibrio vulnificus interaction in the gills: Role of the RtxA13 toxin.</title>
        <authorList>
            <person name="Callol A."/>
            <person name="Pajuelo D."/>
            <person name="Ebbesson L."/>
            <person name="Teles M."/>
            <person name="MacKenzie S."/>
            <person name="Amaro C."/>
        </authorList>
    </citation>
    <scope>NUCLEOTIDE SEQUENCE</scope>
</reference>
<organism evidence="1">
    <name type="scientific">Anguilla anguilla</name>
    <name type="common">European freshwater eel</name>
    <name type="synonym">Muraena anguilla</name>
    <dbReference type="NCBI Taxonomy" id="7936"/>
    <lineage>
        <taxon>Eukaryota</taxon>
        <taxon>Metazoa</taxon>
        <taxon>Chordata</taxon>
        <taxon>Craniata</taxon>
        <taxon>Vertebrata</taxon>
        <taxon>Euteleostomi</taxon>
        <taxon>Actinopterygii</taxon>
        <taxon>Neopterygii</taxon>
        <taxon>Teleostei</taxon>
        <taxon>Anguilliformes</taxon>
        <taxon>Anguillidae</taxon>
        <taxon>Anguilla</taxon>
    </lineage>
</organism>
<name>A0A0E9RV16_ANGAN</name>
<reference evidence="1" key="1">
    <citation type="submission" date="2014-11" db="EMBL/GenBank/DDBJ databases">
        <authorList>
            <person name="Amaro Gonzalez C."/>
        </authorList>
    </citation>
    <scope>NUCLEOTIDE SEQUENCE</scope>
</reference>
<sequence>MSTTGMARWINQSLLQLEQN</sequence>
<evidence type="ECO:0000313" key="1">
    <source>
        <dbReference type="EMBL" id="JAH32954.1"/>
    </source>
</evidence>
<accession>A0A0E9RV16</accession>